<dbReference type="Proteomes" id="UP001461498">
    <property type="component" value="Unassembled WGS sequence"/>
</dbReference>
<evidence type="ECO:0000256" key="9">
    <source>
        <dbReference type="ARBA" id="ARBA00023180"/>
    </source>
</evidence>
<dbReference type="GO" id="GO:0016020">
    <property type="term" value="C:membrane"/>
    <property type="evidence" value="ECO:0007669"/>
    <property type="project" value="UniProtKB-SubCell"/>
</dbReference>
<dbReference type="PANTHER" id="PTHR48043">
    <property type="entry name" value="EG:EG0003.4 PROTEIN-RELATED"/>
    <property type="match status" value="1"/>
</dbReference>
<keyword evidence="9" id="KW-0325">Glycoprotein</keyword>
<dbReference type="EC" id="2.4.1.17" evidence="12"/>
<keyword evidence="8 12" id="KW-0472">Membrane</keyword>
<accession>A0AAW1DIL5</accession>
<dbReference type="CDD" id="cd03784">
    <property type="entry name" value="GT1_Gtf-like"/>
    <property type="match status" value="1"/>
</dbReference>
<evidence type="ECO:0000256" key="12">
    <source>
        <dbReference type="RuleBase" id="RU362059"/>
    </source>
</evidence>
<evidence type="ECO:0000256" key="10">
    <source>
        <dbReference type="ARBA" id="ARBA00046288"/>
    </source>
</evidence>
<comment type="catalytic activity">
    <reaction evidence="12">
        <text>glucuronate acceptor + UDP-alpha-D-glucuronate = acceptor beta-D-glucuronoside + UDP + H(+)</text>
        <dbReference type="Rhea" id="RHEA:21032"/>
        <dbReference type="ChEBI" id="CHEBI:15378"/>
        <dbReference type="ChEBI" id="CHEBI:58052"/>
        <dbReference type="ChEBI" id="CHEBI:58223"/>
        <dbReference type="ChEBI" id="CHEBI:132367"/>
        <dbReference type="ChEBI" id="CHEBI:132368"/>
        <dbReference type="EC" id="2.4.1.17"/>
    </reaction>
</comment>
<dbReference type="PROSITE" id="PS00375">
    <property type="entry name" value="UDPGT"/>
    <property type="match status" value="1"/>
</dbReference>
<feature type="transmembrane region" description="Helical" evidence="12">
    <location>
        <begin position="474"/>
        <end position="501"/>
    </location>
</feature>
<evidence type="ECO:0000256" key="11">
    <source>
        <dbReference type="RuleBase" id="RU003718"/>
    </source>
</evidence>
<keyword evidence="4 11" id="KW-0808">Transferase</keyword>
<keyword evidence="6" id="KW-0256">Endoplasmic reticulum</keyword>
<feature type="signal peptide" evidence="12">
    <location>
        <begin position="1"/>
        <end position="23"/>
    </location>
</feature>
<dbReference type="InterPro" id="IPR050271">
    <property type="entry name" value="UDP-glycosyltransferase"/>
</dbReference>
<dbReference type="SUPFAM" id="SSF53756">
    <property type="entry name" value="UDP-Glycosyltransferase/glycogen phosphorylase"/>
    <property type="match status" value="1"/>
</dbReference>
<dbReference type="Pfam" id="PF00201">
    <property type="entry name" value="UDPGT"/>
    <property type="match status" value="1"/>
</dbReference>
<sequence>MSRTRSSIYILFSLLCLVNVSLCADILMISPLPSVSHSLWNQKLANLIVTETNHHVTIVDVFHQMIKHPKITHIELGNPIEYGELDLSYFTKYQTGKQSLDLLNEWIDLSTKNLINMPKTKQFLDEYKGKKFDLIIFDGGCCEAFLGFVDVFGAPPLIIATAFGSASFLMDYAGNYDNPSYVAGSMSPYIAPMNFMERLENTLVYIYFNYLHHYKSLNNADKLAKEFFGNEISNVRDIASRAVVTLINYHPTLDGVKPLLPSIVSIGGFHIEPTKPLETELQKFLDNSKNGVIYVSFGSNLKCTKMDEDKFNIFVQAFKELKQNVVWKCEKSIPNQPKNIFLGKWFNQSDILAHPNVKVFISHGGLLGTQEAVYHGVPVLVFPFVIDQHINAKRLEKMGVAIPMSYMDVTVSGLKKSINTLLTDPSFRETMKARSAAFRDNPISPRNLTLFWIEYVLRHPNTDLLRSATQEMSIFQILLLDVIIFLVSIVLTILIVFIYLIRKILNIFRKTKPKKKTS</sequence>
<protein>
    <recommendedName>
        <fullName evidence="12">UDP-glucuronosyltransferase</fullName>
        <ecNumber evidence="12">2.4.1.17</ecNumber>
    </recommendedName>
</protein>
<comment type="similarity">
    <text evidence="2 11">Belongs to the UDP-glycosyltransferase family.</text>
</comment>
<keyword evidence="5 12" id="KW-0812">Transmembrane</keyword>
<organism evidence="13 14">
    <name type="scientific">Rhynocoris fuscipes</name>
    <dbReference type="NCBI Taxonomy" id="488301"/>
    <lineage>
        <taxon>Eukaryota</taxon>
        <taxon>Metazoa</taxon>
        <taxon>Ecdysozoa</taxon>
        <taxon>Arthropoda</taxon>
        <taxon>Hexapoda</taxon>
        <taxon>Insecta</taxon>
        <taxon>Pterygota</taxon>
        <taxon>Neoptera</taxon>
        <taxon>Paraneoptera</taxon>
        <taxon>Hemiptera</taxon>
        <taxon>Heteroptera</taxon>
        <taxon>Panheteroptera</taxon>
        <taxon>Cimicomorpha</taxon>
        <taxon>Reduviidae</taxon>
        <taxon>Harpactorinae</taxon>
        <taxon>Harpactorini</taxon>
        <taxon>Rhynocoris</taxon>
    </lineage>
</organism>
<keyword evidence="3 11" id="KW-0328">Glycosyltransferase</keyword>
<reference evidence="13 14" key="1">
    <citation type="submission" date="2022-12" db="EMBL/GenBank/DDBJ databases">
        <title>Chromosome-level genome assembly of true bugs.</title>
        <authorList>
            <person name="Ma L."/>
            <person name="Li H."/>
        </authorList>
    </citation>
    <scope>NUCLEOTIDE SEQUENCE [LARGE SCALE GENOMIC DNA]</scope>
    <source>
        <strain evidence="13">Lab_2022b</strain>
    </source>
</reference>
<proteinExistence type="inferred from homology"/>
<dbReference type="EMBL" id="JAPXFL010000002">
    <property type="protein sequence ID" value="KAK9510844.1"/>
    <property type="molecule type" value="Genomic_DNA"/>
</dbReference>
<evidence type="ECO:0000256" key="5">
    <source>
        <dbReference type="ARBA" id="ARBA00022692"/>
    </source>
</evidence>
<name>A0AAW1DIL5_9HEMI</name>
<evidence type="ECO:0000256" key="4">
    <source>
        <dbReference type="ARBA" id="ARBA00022679"/>
    </source>
</evidence>
<keyword evidence="14" id="KW-1185">Reference proteome</keyword>
<dbReference type="FunFam" id="3.40.50.2000:FF:000050">
    <property type="entry name" value="UDP-glucuronosyltransferase"/>
    <property type="match status" value="1"/>
</dbReference>
<comment type="caution">
    <text evidence="13">The sequence shown here is derived from an EMBL/GenBank/DDBJ whole genome shotgun (WGS) entry which is preliminary data.</text>
</comment>
<dbReference type="GO" id="GO:0015020">
    <property type="term" value="F:glucuronosyltransferase activity"/>
    <property type="evidence" value="ECO:0007669"/>
    <property type="project" value="UniProtKB-EC"/>
</dbReference>
<evidence type="ECO:0000313" key="14">
    <source>
        <dbReference type="Proteomes" id="UP001461498"/>
    </source>
</evidence>
<evidence type="ECO:0000256" key="1">
    <source>
        <dbReference type="ARBA" id="ARBA00004240"/>
    </source>
</evidence>
<feature type="chain" id="PRO_5043092079" description="UDP-glucuronosyltransferase" evidence="12">
    <location>
        <begin position="24"/>
        <end position="518"/>
    </location>
</feature>
<keyword evidence="7 12" id="KW-1133">Transmembrane helix</keyword>
<keyword evidence="12" id="KW-0732">Signal</keyword>
<evidence type="ECO:0000256" key="7">
    <source>
        <dbReference type="ARBA" id="ARBA00022989"/>
    </source>
</evidence>
<comment type="subcellular location">
    <subcellularLocation>
        <location evidence="10">Endomembrane system</location>
        <topology evidence="10">Single-pass type I membrane protein</topology>
    </subcellularLocation>
    <subcellularLocation>
        <location evidence="1">Endoplasmic reticulum</location>
    </subcellularLocation>
    <subcellularLocation>
        <location evidence="12">Membrane</location>
        <topology evidence="12">Single-pass membrane protein</topology>
    </subcellularLocation>
</comment>
<evidence type="ECO:0000256" key="3">
    <source>
        <dbReference type="ARBA" id="ARBA00022676"/>
    </source>
</evidence>
<dbReference type="Gene3D" id="3.40.50.2000">
    <property type="entry name" value="Glycogen Phosphorylase B"/>
    <property type="match status" value="1"/>
</dbReference>
<dbReference type="AlphaFoldDB" id="A0AAW1DIL5"/>
<evidence type="ECO:0000256" key="8">
    <source>
        <dbReference type="ARBA" id="ARBA00023136"/>
    </source>
</evidence>
<evidence type="ECO:0000313" key="13">
    <source>
        <dbReference type="EMBL" id="KAK9510844.1"/>
    </source>
</evidence>
<dbReference type="PANTHER" id="PTHR48043:SF159">
    <property type="entry name" value="EG:EG0003.4 PROTEIN-RELATED"/>
    <property type="match status" value="1"/>
</dbReference>
<gene>
    <name evidence="13" type="ORF">O3M35_005543</name>
</gene>
<evidence type="ECO:0000256" key="6">
    <source>
        <dbReference type="ARBA" id="ARBA00022824"/>
    </source>
</evidence>
<dbReference type="InterPro" id="IPR035595">
    <property type="entry name" value="UDP_glycos_trans_CS"/>
</dbReference>
<evidence type="ECO:0000256" key="2">
    <source>
        <dbReference type="ARBA" id="ARBA00009995"/>
    </source>
</evidence>
<dbReference type="GO" id="GO:0005783">
    <property type="term" value="C:endoplasmic reticulum"/>
    <property type="evidence" value="ECO:0007669"/>
    <property type="project" value="UniProtKB-SubCell"/>
</dbReference>
<dbReference type="InterPro" id="IPR002213">
    <property type="entry name" value="UDP_glucos_trans"/>
</dbReference>